<evidence type="ECO:0000256" key="9">
    <source>
        <dbReference type="ARBA" id="ARBA00023268"/>
    </source>
</evidence>
<dbReference type="Gene3D" id="3.20.20.70">
    <property type="entry name" value="Aldolase class I"/>
    <property type="match status" value="1"/>
</dbReference>
<feature type="domain" description="Pyridoxamine kinase/Phosphomethylpyrimidine kinase" evidence="15">
    <location>
        <begin position="18"/>
        <end position="260"/>
    </location>
</feature>
<dbReference type="Proteomes" id="UP001465153">
    <property type="component" value="Unassembled WGS sequence"/>
</dbReference>
<feature type="binding site" evidence="13">
    <location>
        <position position="374"/>
    </location>
    <ligand>
        <name>Mg(2+)</name>
        <dbReference type="ChEBI" id="CHEBI:18420"/>
    </ligand>
</feature>
<evidence type="ECO:0000256" key="6">
    <source>
        <dbReference type="ARBA" id="ARBA00022840"/>
    </source>
</evidence>
<dbReference type="NCBIfam" id="TIGR00693">
    <property type="entry name" value="thiE"/>
    <property type="match status" value="1"/>
</dbReference>
<evidence type="ECO:0000259" key="15">
    <source>
        <dbReference type="Pfam" id="PF08543"/>
    </source>
</evidence>
<feature type="binding site" evidence="13">
    <location>
        <begin position="419"/>
        <end position="421"/>
    </location>
    <ligand>
        <name>2-[(2R,5Z)-2-carboxy-4-methylthiazol-5(2H)-ylidene]ethyl phosphate</name>
        <dbReference type="ChEBI" id="CHEBI:62899"/>
    </ligand>
</feature>
<evidence type="ECO:0000313" key="16">
    <source>
        <dbReference type="EMBL" id="GAA6168016.1"/>
    </source>
</evidence>
<dbReference type="CDD" id="cd00564">
    <property type="entry name" value="TMP_TenI"/>
    <property type="match status" value="1"/>
</dbReference>
<keyword evidence="9" id="KW-0511">Multifunctional enzyme</keyword>
<evidence type="ECO:0000256" key="1">
    <source>
        <dbReference type="ARBA" id="ARBA00005165"/>
    </source>
</evidence>
<feature type="domain" description="Thiamine phosphate synthase/TenI" evidence="14">
    <location>
        <begin position="306"/>
        <end position="475"/>
    </location>
</feature>
<keyword evidence="3 13" id="KW-0479">Metal-binding</keyword>
<comment type="function">
    <text evidence="13">Condenses 4-methyl-5-(beta-hydroxyethyl)thiazole monophosphate (THZ-P) and 2-methyl-4-amino-5-hydroxymethyl pyrimidine pyrophosphate (HMP-PP) to form thiamine monophosphate (TMP).</text>
</comment>
<dbReference type="SUPFAM" id="SSF51391">
    <property type="entry name" value="Thiamin phosphate synthase"/>
    <property type="match status" value="1"/>
</dbReference>
<dbReference type="InterPro" id="IPR004399">
    <property type="entry name" value="HMP/HMP-P_kinase_dom"/>
</dbReference>
<keyword evidence="6" id="KW-0067">ATP-binding</keyword>
<comment type="caution">
    <text evidence="13">Lacks conserved residue(s) required for the propagation of feature annotation.</text>
</comment>
<keyword evidence="7 13" id="KW-0460">Magnesium</keyword>
<dbReference type="InterPro" id="IPR034291">
    <property type="entry name" value="TMP_synthase"/>
</dbReference>
<protein>
    <recommendedName>
        <fullName evidence="13">Thiamine-phosphate synthase</fullName>
        <shortName evidence="13">TP synthase</shortName>
        <shortName evidence="13">TPS</shortName>
        <ecNumber evidence="13">2.5.1.3</ecNumber>
    </recommendedName>
    <alternativeName>
        <fullName evidence="13">Thiamine-phosphate pyrophosphorylase</fullName>
        <shortName evidence="13">TMP pyrophosphorylase</shortName>
        <shortName evidence="13">TMP-PPase</shortName>
    </alternativeName>
</protein>
<organism evidence="16 17">
    <name type="scientific">Sessilibacter corallicola</name>
    <dbReference type="NCBI Taxonomy" id="2904075"/>
    <lineage>
        <taxon>Bacteria</taxon>
        <taxon>Pseudomonadati</taxon>
        <taxon>Pseudomonadota</taxon>
        <taxon>Gammaproteobacteria</taxon>
        <taxon>Cellvibrionales</taxon>
        <taxon>Cellvibrionaceae</taxon>
        <taxon>Sessilibacter</taxon>
    </lineage>
</organism>
<evidence type="ECO:0000256" key="7">
    <source>
        <dbReference type="ARBA" id="ARBA00022842"/>
    </source>
</evidence>
<feature type="binding site" evidence="13">
    <location>
        <position position="355"/>
    </location>
    <ligand>
        <name>Mg(2+)</name>
        <dbReference type="ChEBI" id="CHEBI:18420"/>
    </ligand>
</feature>
<dbReference type="Gene3D" id="3.40.1190.20">
    <property type="match status" value="1"/>
</dbReference>
<dbReference type="Pfam" id="PF08543">
    <property type="entry name" value="Phos_pyr_kin"/>
    <property type="match status" value="1"/>
</dbReference>
<feature type="binding site" evidence="13">
    <location>
        <position position="393"/>
    </location>
    <ligand>
        <name>4-amino-2-methyl-5-(diphosphooxymethyl)pyrimidine</name>
        <dbReference type="ChEBI" id="CHEBI:57841"/>
    </ligand>
</feature>
<dbReference type="InterPro" id="IPR013749">
    <property type="entry name" value="PM/HMP-P_kinase-1"/>
</dbReference>
<accession>A0ABQ0A8R7</accession>
<dbReference type="PANTHER" id="PTHR20858">
    <property type="entry name" value="PHOSPHOMETHYLPYRIMIDINE KINASE"/>
    <property type="match status" value="1"/>
</dbReference>
<comment type="catalytic activity">
    <reaction evidence="11 13">
        <text>2-(2-carboxy-4-methylthiazol-5-yl)ethyl phosphate + 4-amino-2-methyl-5-(diphosphooxymethyl)pyrimidine + 2 H(+) = thiamine phosphate + CO2 + diphosphate</text>
        <dbReference type="Rhea" id="RHEA:47848"/>
        <dbReference type="ChEBI" id="CHEBI:15378"/>
        <dbReference type="ChEBI" id="CHEBI:16526"/>
        <dbReference type="ChEBI" id="CHEBI:33019"/>
        <dbReference type="ChEBI" id="CHEBI:37575"/>
        <dbReference type="ChEBI" id="CHEBI:57841"/>
        <dbReference type="ChEBI" id="CHEBI:62890"/>
        <dbReference type="EC" id="2.5.1.3"/>
    </reaction>
</comment>
<dbReference type="EC" id="2.5.1.3" evidence="13"/>
<dbReference type="NCBIfam" id="NF002904">
    <property type="entry name" value="PRK03512.1"/>
    <property type="match status" value="1"/>
</dbReference>
<comment type="similarity">
    <text evidence="13">Belongs to the thiamine-phosphate synthase family.</text>
</comment>
<gene>
    <name evidence="13 16" type="primary">thiE</name>
    <name evidence="16" type="ORF">NBRC116591_18270</name>
</gene>
<keyword evidence="4" id="KW-0547">Nucleotide-binding</keyword>
<comment type="catalytic activity">
    <reaction evidence="12 13">
        <text>2-[(2R,5Z)-2-carboxy-4-methylthiazol-5(2H)-ylidene]ethyl phosphate + 4-amino-2-methyl-5-(diphosphooxymethyl)pyrimidine + 2 H(+) = thiamine phosphate + CO2 + diphosphate</text>
        <dbReference type="Rhea" id="RHEA:47844"/>
        <dbReference type="ChEBI" id="CHEBI:15378"/>
        <dbReference type="ChEBI" id="CHEBI:16526"/>
        <dbReference type="ChEBI" id="CHEBI:33019"/>
        <dbReference type="ChEBI" id="CHEBI:37575"/>
        <dbReference type="ChEBI" id="CHEBI:57841"/>
        <dbReference type="ChEBI" id="CHEBI:62899"/>
        <dbReference type="EC" id="2.5.1.3"/>
    </reaction>
</comment>
<dbReference type="NCBIfam" id="TIGR00097">
    <property type="entry name" value="HMP-P_kinase"/>
    <property type="match status" value="1"/>
</dbReference>
<evidence type="ECO:0000313" key="17">
    <source>
        <dbReference type="Proteomes" id="UP001465153"/>
    </source>
</evidence>
<evidence type="ECO:0000256" key="12">
    <source>
        <dbReference type="ARBA" id="ARBA00047883"/>
    </source>
</evidence>
<keyword evidence="5" id="KW-0418">Kinase</keyword>
<feature type="binding site" evidence="13">
    <location>
        <position position="452"/>
    </location>
    <ligand>
        <name>2-[(2R,5Z)-2-carboxy-4-methylthiazol-5(2H)-ylidene]ethyl phosphate</name>
        <dbReference type="ChEBI" id="CHEBI:62899"/>
    </ligand>
</feature>
<evidence type="ECO:0000256" key="2">
    <source>
        <dbReference type="ARBA" id="ARBA00022679"/>
    </source>
</evidence>
<dbReference type="Pfam" id="PF02581">
    <property type="entry name" value="TMP-TENI"/>
    <property type="match status" value="1"/>
</dbReference>
<evidence type="ECO:0000256" key="5">
    <source>
        <dbReference type="ARBA" id="ARBA00022777"/>
    </source>
</evidence>
<dbReference type="InterPro" id="IPR013785">
    <property type="entry name" value="Aldolase_TIM"/>
</dbReference>
<keyword evidence="2 13" id="KW-0808">Transferase</keyword>
<name>A0ABQ0A8R7_9GAMM</name>
<dbReference type="InterPro" id="IPR029056">
    <property type="entry name" value="Ribokinase-like"/>
</dbReference>
<evidence type="ECO:0000256" key="3">
    <source>
        <dbReference type="ARBA" id="ARBA00022723"/>
    </source>
</evidence>
<evidence type="ECO:0000256" key="11">
    <source>
        <dbReference type="ARBA" id="ARBA00047851"/>
    </source>
</evidence>
<dbReference type="InterPro" id="IPR022998">
    <property type="entry name" value="ThiamineP_synth_TenI"/>
</dbReference>
<keyword evidence="8 13" id="KW-0784">Thiamine biosynthesis</keyword>
<dbReference type="InterPro" id="IPR036206">
    <property type="entry name" value="ThiamineP_synth_sf"/>
</dbReference>
<feature type="binding site" evidence="13">
    <location>
        <position position="354"/>
    </location>
    <ligand>
        <name>4-amino-2-methyl-5-(diphosphooxymethyl)pyrimidine</name>
        <dbReference type="ChEBI" id="CHEBI:57841"/>
    </ligand>
</feature>
<comment type="pathway">
    <text evidence="1 13">Cofactor biosynthesis; thiamine diphosphate biosynthesis; thiamine phosphate from 4-amino-2-methyl-5-diphosphomethylpyrimidine and 4-methyl-5-(2-phosphoethyl)-thiazole: step 1/1.</text>
</comment>
<comment type="cofactor">
    <cofactor evidence="13">
        <name>Mg(2+)</name>
        <dbReference type="ChEBI" id="CHEBI:18420"/>
    </cofactor>
    <text evidence="13">Binds 1 Mg(2+) ion per subunit.</text>
</comment>
<evidence type="ECO:0000256" key="10">
    <source>
        <dbReference type="ARBA" id="ARBA00047334"/>
    </source>
</evidence>
<sequence length="496" mass="52903">MLSNPSQTLTALTIAGSDSSGGAGIQADLATFANFNVHGLSVITALTAQNPQGVHRVSLSSIEQITAELNAIEILKPAAIKIGMLANSEILNSVNQWLNQQPVPVVCDPVMSATSGGSLLDNNGIADFKNLLNNITLLTPNIREAEILTGTNIATVEDIQLAADNLLAMGADSVLITGGHFLEESDVCLDYFKNAEQQYWLRGKRIATVNNHGTGCTLSSAIAAALAHGYELIDAVVLGKMAVSQGLSQAQSIGNFTGAVAHPGGPCRIEFLPEILPANAHPLEYKTPAFSRCTTEPLGVYPVVDSADWVEKCLAEGVPTVQLRVKDLPEDTLRELVKQSVAAQQKYGGQLFINDYWQLAIEYGAYGVHLGQEDLDTADIHQIAEAGLRLGVSNHAWYEIARAHAIKPSYMAIGPIYSTPTKVMRFAPQGLEQLQEWVDLLKSEYPMTAIGGINLERAPAVAKSGVGSIAVVRAVTEAADYKAAINELNNSLQAEL</sequence>
<reference evidence="16 17" key="1">
    <citation type="submission" date="2024-04" db="EMBL/GenBank/DDBJ databases">
        <title>Draft genome sequence of Sessilibacter corallicola NBRC 116591.</title>
        <authorList>
            <person name="Miyakawa T."/>
            <person name="Kusuya Y."/>
            <person name="Miura T."/>
        </authorList>
    </citation>
    <scope>NUCLEOTIDE SEQUENCE [LARGE SCALE GENOMIC DNA]</scope>
    <source>
        <strain evidence="16 17">KU-00831-HH</strain>
    </source>
</reference>
<dbReference type="HAMAP" id="MF_00097">
    <property type="entry name" value="TMP_synthase"/>
    <property type="match status" value="1"/>
</dbReference>
<evidence type="ECO:0000256" key="4">
    <source>
        <dbReference type="ARBA" id="ARBA00022741"/>
    </source>
</evidence>
<feature type="binding site" evidence="13">
    <location>
        <position position="422"/>
    </location>
    <ligand>
        <name>4-amino-2-methyl-5-(diphosphooxymethyl)pyrimidine</name>
        <dbReference type="ChEBI" id="CHEBI:57841"/>
    </ligand>
</feature>
<evidence type="ECO:0000259" key="14">
    <source>
        <dbReference type="Pfam" id="PF02581"/>
    </source>
</evidence>
<comment type="catalytic activity">
    <reaction evidence="10 13">
        <text>4-methyl-5-(2-phosphooxyethyl)-thiazole + 4-amino-2-methyl-5-(diphosphooxymethyl)pyrimidine + H(+) = thiamine phosphate + diphosphate</text>
        <dbReference type="Rhea" id="RHEA:22328"/>
        <dbReference type="ChEBI" id="CHEBI:15378"/>
        <dbReference type="ChEBI" id="CHEBI:33019"/>
        <dbReference type="ChEBI" id="CHEBI:37575"/>
        <dbReference type="ChEBI" id="CHEBI:57841"/>
        <dbReference type="ChEBI" id="CHEBI:58296"/>
        <dbReference type="EC" id="2.5.1.3"/>
    </reaction>
</comment>
<comment type="caution">
    <text evidence="16">The sequence shown here is derived from an EMBL/GenBank/DDBJ whole genome shotgun (WGS) entry which is preliminary data.</text>
</comment>
<dbReference type="SUPFAM" id="SSF53613">
    <property type="entry name" value="Ribokinase-like"/>
    <property type="match status" value="1"/>
</dbReference>
<dbReference type="EMBL" id="BAABWN010000005">
    <property type="protein sequence ID" value="GAA6168016.1"/>
    <property type="molecule type" value="Genomic_DNA"/>
</dbReference>
<keyword evidence="17" id="KW-1185">Reference proteome</keyword>
<dbReference type="RefSeq" id="WP_353302681.1">
    <property type="nucleotide sequence ID" value="NZ_BAABWN010000005.1"/>
</dbReference>
<dbReference type="CDD" id="cd01169">
    <property type="entry name" value="HMPP_kinase"/>
    <property type="match status" value="1"/>
</dbReference>
<evidence type="ECO:0000256" key="8">
    <source>
        <dbReference type="ARBA" id="ARBA00022977"/>
    </source>
</evidence>
<evidence type="ECO:0000256" key="13">
    <source>
        <dbReference type="HAMAP-Rule" id="MF_00097"/>
    </source>
</evidence>
<feature type="binding site" evidence="13">
    <location>
        <begin position="322"/>
        <end position="326"/>
    </location>
    <ligand>
        <name>4-amino-2-methyl-5-(diphosphooxymethyl)pyrimidine</name>
        <dbReference type="ChEBI" id="CHEBI:57841"/>
    </ligand>
</feature>
<proteinExistence type="inferred from homology"/>
<dbReference type="PANTHER" id="PTHR20858:SF17">
    <property type="entry name" value="HYDROXYMETHYLPYRIMIDINE_PHOSPHOMETHYLPYRIMIDINE KINASE THI20-RELATED"/>
    <property type="match status" value="1"/>
</dbReference>